<dbReference type="InterPro" id="IPR007527">
    <property type="entry name" value="Znf_SWIM"/>
</dbReference>
<sequence>MNKEQLEMDVDNFLQQFFQSRIVERGQQYFYNGNVSKMDINNDKLRASVTGANTYNVELNLENLALSHCDCPYESKCKHMVAVLYELKKLLNNASTLSVIVNSDYSFENPAKTMAQLGHDLIPFVESIYQLLSKSGHFSNEHSNLIIKQFFEEIKKNVNPENTKLQVLALTVLIDGLYKKANQYETYRFRQNRFLAFFNELLQQAYPTIKEEVLKGSAFYEWYTGLLFELLEKQENGSPYEKLIATWLLCEERETTLIKYAELLLVKNNNSNLFITKLASLLFLQANDGVRSLSLLKELKTRLHPSDLIDHFFIMEQKNDYVMMKHWFDLFFPYEKPKQGTILGNLYEDMLVETGTSEEKLTIVWKNWLEQPSFISYKSRMKKMGDIEKKTVLRYILPNLKENLFRPQTEATYYQIISEEELFQEGIASLLIQKREVNSLTPEIEKLLKMVMKQQPALLLPFYHQLVERLVQKKSRVHYEEAAYYIKQLKIIYEKIDKTAIFATYLHGLRQRFKTFRAFIQELKTIDK</sequence>
<dbReference type="AlphaFoldDB" id="A0A4Q0VQQ4"/>
<comment type="caution">
    <text evidence="3">The sequence shown here is derived from an EMBL/GenBank/DDBJ whole genome shotgun (WGS) entry which is preliminary data.</text>
</comment>
<keyword evidence="1" id="KW-0863">Zinc-finger</keyword>
<dbReference type="PROSITE" id="PS50966">
    <property type="entry name" value="ZF_SWIM"/>
    <property type="match status" value="1"/>
</dbReference>
<reference evidence="3 4" key="1">
    <citation type="journal article" date="2019" name="Int. J. Syst. Evol. Microbiol.">
        <title>Anaerobacillus alkaliphilus sp. nov., a novel alkaliphilic and moderately halophilic bacterium.</title>
        <authorList>
            <person name="Borsodi A.K."/>
            <person name="Aszalos J.M."/>
            <person name="Bihari P."/>
            <person name="Nagy I."/>
            <person name="Schumann P."/>
            <person name="Sproer C."/>
            <person name="Kovacs A.L."/>
            <person name="Boka K."/>
            <person name="Dobosy P."/>
            <person name="Ovari M."/>
            <person name="Szili-Kovacs T."/>
            <person name="Toth E."/>
        </authorList>
    </citation>
    <scope>NUCLEOTIDE SEQUENCE [LARGE SCALE GENOMIC DNA]</scope>
    <source>
        <strain evidence="3 4">B16-10</strain>
    </source>
</reference>
<evidence type="ECO:0000313" key="4">
    <source>
        <dbReference type="Proteomes" id="UP000290649"/>
    </source>
</evidence>
<dbReference type="EMBL" id="QOUX01000046">
    <property type="protein sequence ID" value="RXI98315.1"/>
    <property type="molecule type" value="Genomic_DNA"/>
</dbReference>
<proteinExistence type="predicted"/>
<keyword evidence="4" id="KW-1185">Reference proteome</keyword>
<name>A0A4Q0VQQ4_9BACI</name>
<evidence type="ECO:0000259" key="2">
    <source>
        <dbReference type="PROSITE" id="PS50966"/>
    </source>
</evidence>
<accession>A0A4Q0VQQ4</accession>
<dbReference type="Proteomes" id="UP000290649">
    <property type="component" value="Unassembled WGS sequence"/>
</dbReference>
<gene>
    <name evidence="3" type="ORF">DS745_18480</name>
</gene>
<keyword evidence="1" id="KW-0862">Zinc</keyword>
<evidence type="ECO:0000256" key="1">
    <source>
        <dbReference type="PROSITE-ProRule" id="PRU00325"/>
    </source>
</evidence>
<keyword evidence="1" id="KW-0479">Metal-binding</keyword>
<feature type="domain" description="SWIM-type" evidence="2">
    <location>
        <begin position="55"/>
        <end position="88"/>
    </location>
</feature>
<dbReference type="Pfam" id="PF04434">
    <property type="entry name" value="SWIM"/>
    <property type="match status" value="1"/>
</dbReference>
<dbReference type="RefSeq" id="WP_129079676.1">
    <property type="nucleotide sequence ID" value="NZ_QOUX01000046.1"/>
</dbReference>
<dbReference type="GO" id="GO:0008270">
    <property type="term" value="F:zinc ion binding"/>
    <property type="evidence" value="ECO:0007669"/>
    <property type="project" value="UniProtKB-KW"/>
</dbReference>
<protein>
    <recommendedName>
        <fullName evidence="2">SWIM-type domain-containing protein</fullName>
    </recommendedName>
</protein>
<evidence type="ECO:0000313" key="3">
    <source>
        <dbReference type="EMBL" id="RXI98315.1"/>
    </source>
</evidence>
<dbReference type="OrthoDB" id="7593573at2"/>
<organism evidence="3 4">
    <name type="scientific">Anaerobacillus alkaliphilus</name>
    <dbReference type="NCBI Taxonomy" id="1548597"/>
    <lineage>
        <taxon>Bacteria</taxon>
        <taxon>Bacillati</taxon>
        <taxon>Bacillota</taxon>
        <taxon>Bacilli</taxon>
        <taxon>Bacillales</taxon>
        <taxon>Bacillaceae</taxon>
        <taxon>Anaerobacillus</taxon>
    </lineage>
</organism>